<dbReference type="InterPro" id="IPR005234">
    <property type="entry name" value="ScpB_csome_segregation"/>
</dbReference>
<gene>
    <name evidence="6" type="primary">scpB</name>
    <name evidence="6" type="ORF">EYW49_10300</name>
</gene>
<keyword evidence="2" id="KW-0132">Cell division</keyword>
<dbReference type="InterPro" id="IPR036388">
    <property type="entry name" value="WH-like_DNA-bd_sf"/>
</dbReference>
<keyword evidence="1" id="KW-0963">Cytoplasm</keyword>
<dbReference type="Proteomes" id="UP000292781">
    <property type="component" value="Unassembled WGS sequence"/>
</dbReference>
<dbReference type="AlphaFoldDB" id="A0A4Q9VQS2"/>
<dbReference type="PANTHER" id="PTHR34298">
    <property type="entry name" value="SEGREGATION AND CONDENSATION PROTEIN B"/>
    <property type="match status" value="1"/>
</dbReference>
<evidence type="ECO:0000256" key="4">
    <source>
        <dbReference type="ARBA" id="ARBA00023306"/>
    </source>
</evidence>
<dbReference type="GO" id="GO:0051301">
    <property type="term" value="P:cell division"/>
    <property type="evidence" value="ECO:0007669"/>
    <property type="project" value="UniProtKB-KW"/>
</dbReference>
<keyword evidence="7" id="KW-1185">Reference proteome</keyword>
<feature type="region of interest" description="Disordered" evidence="5">
    <location>
        <begin position="200"/>
        <end position="243"/>
    </location>
</feature>
<protein>
    <submittedName>
        <fullName evidence="6">SMC-Scp complex subunit ScpB</fullName>
    </submittedName>
</protein>
<keyword evidence="3" id="KW-0159">Chromosome partition</keyword>
<accession>A0A4Q9VQS2</accession>
<dbReference type="EMBL" id="SJFN01000013">
    <property type="protein sequence ID" value="TBW38060.1"/>
    <property type="molecule type" value="Genomic_DNA"/>
</dbReference>
<evidence type="ECO:0000256" key="1">
    <source>
        <dbReference type="ARBA" id="ARBA00022490"/>
    </source>
</evidence>
<name>A0A4Q9VQS2_9HYPH</name>
<organism evidence="6 7">
    <name type="scientific">Siculibacillus lacustris</name>
    <dbReference type="NCBI Taxonomy" id="1549641"/>
    <lineage>
        <taxon>Bacteria</taxon>
        <taxon>Pseudomonadati</taxon>
        <taxon>Pseudomonadota</taxon>
        <taxon>Alphaproteobacteria</taxon>
        <taxon>Hyphomicrobiales</taxon>
        <taxon>Ancalomicrobiaceae</taxon>
        <taxon>Siculibacillus</taxon>
    </lineage>
</organism>
<evidence type="ECO:0000313" key="7">
    <source>
        <dbReference type="Proteomes" id="UP000292781"/>
    </source>
</evidence>
<proteinExistence type="predicted"/>
<dbReference type="Pfam" id="PF04079">
    <property type="entry name" value="SMC_ScpB"/>
    <property type="match status" value="1"/>
</dbReference>
<sequence>MPPVTDGRAEAAAADDLFTAEAATEARRLVEALIFASTEPVAEADLALHVPASIDLAALLARLVADYRGRGVELVRVAGRWQFRTAADLAPHLTRSMVEPRKLGRPALETLAIIAYHQPVTRAEIEQIRGVAVARGTLDVLLETGWIRMRGRRRTPGRPVTWGTTDGFLVHFGLDAIQDLPGLEELKGAGLLDGQIPAGFQVPVPTDAPQLGPDEDPLDPADLLDLEDPDADAGSLAEDDGAP</sequence>
<dbReference type="PANTHER" id="PTHR34298:SF2">
    <property type="entry name" value="SEGREGATION AND CONDENSATION PROTEIN B"/>
    <property type="match status" value="1"/>
</dbReference>
<evidence type="ECO:0000256" key="2">
    <source>
        <dbReference type="ARBA" id="ARBA00022618"/>
    </source>
</evidence>
<comment type="caution">
    <text evidence="6">The sequence shown here is derived from an EMBL/GenBank/DDBJ whole genome shotgun (WGS) entry which is preliminary data.</text>
</comment>
<keyword evidence="4" id="KW-0131">Cell cycle</keyword>
<dbReference type="SUPFAM" id="SSF46785">
    <property type="entry name" value="Winged helix' DNA-binding domain"/>
    <property type="match status" value="2"/>
</dbReference>
<reference evidence="6 7" key="1">
    <citation type="submission" date="2019-02" db="EMBL/GenBank/DDBJ databases">
        <title>Siculibacillus lacustris gen. nov., sp. nov., a new rosette-forming bacterium isolated from a freshwater crater lake (Lake St. Ana, Romania).</title>
        <authorList>
            <person name="Felfoldi T."/>
            <person name="Marton Z."/>
            <person name="Szabo A."/>
            <person name="Mentes A."/>
            <person name="Boka K."/>
            <person name="Marialigeti K."/>
            <person name="Mathe I."/>
            <person name="Koncz M."/>
            <person name="Schumann P."/>
            <person name="Toth E."/>
        </authorList>
    </citation>
    <scope>NUCLEOTIDE SEQUENCE [LARGE SCALE GENOMIC DNA]</scope>
    <source>
        <strain evidence="6 7">SA-279</strain>
    </source>
</reference>
<evidence type="ECO:0000256" key="5">
    <source>
        <dbReference type="SAM" id="MobiDB-lite"/>
    </source>
</evidence>
<evidence type="ECO:0000313" key="6">
    <source>
        <dbReference type="EMBL" id="TBW38060.1"/>
    </source>
</evidence>
<dbReference type="GO" id="GO:0051304">
    <property type="term" value="P:chromosome separation"/>
    <property type="evidence" value="ECO:0007669"/>
    <property type="project" value="InterPro"/>
</dbReference>
<feature type="compositionally biased region" description="Acidic residues" evidence="5">
    <location>
        <begin position="213"/>
        <end position="243"/>
    </location>
</feature>
<dbReference type="OrthoDB" id="9806226at2"/>
<dbReference type="Gene3D" id="1.10.10.10">
    <property type="entry name" value="Winged helix-like DNA-binding domain superfamily/Winged helix DNA-binding domain"/>
    <property type="match status" value="2"/>
</dbReference>
<dbReference type="InterPro" id="IPR036390">
    <property type="entry name" value="WH_DNA-bd_sf"/>
</dbReference>
<dbReference type="NCBIfam" id="TIGR00281">
    <property type="entry name" value="SMC-Scp complex subunit ScpB"/>
    <property type="match status" value="1"/>
</dbReference>
<evidence type="ECO:0000256" key="3">
    <source>
        <dbReference type="ARBA" id="ARBA00022829"/>
    </source>
</evidence>